<organism evidence="1">
    <name type="scientific">Ixodes ricinus</name>
    <name type="common">Common tick</name>
    <name type="synonym">Acarus ricinus</name>
    <dbReference type="NCBI Taxonomy" id="34613"/>
    <lineage>
        <taxon>Eukaryota</taxon>
        <taxon>Metazoa</taxon>
        <taxon>Ecdysozoa</taxon>
        <taxon>Arthropoda</taxon>
        <taxon>Chelicerata</taxon>
        <taxon>Arachnida</taxon>
        <taxon>Acari</taxon>
        <taxon>Parasitiformes</taxon>
        <taxon>Ixodida</taxon>
        <taxon>Ixodoidea</taxon>
        <taxon>Ixodidae</taxon>
        <taxon>Ixodinae</taxon>
        <taxon>Ixodes</taxon>
    </lineage>
</organism>
<sequence>MPPFEGCCATCFFPVWGKSAKGTILFFFFFSFLSGRGEKPSGIVEPTSSFIHYAETKVGRKKRRCVSPFLRVCARGLCIVCMCV</sequence>
<accession>A0A147BRY0</accession>
<dbReference type="AlphaFoldDB" id="A0A147BRY0"/>
<evidence type="ECO:0000313" key="1">
    <source>
        <dbReference type="EMBL" id="JAR93262.1"/>
    </source>
</evidence>
<proteinExistence type="predicted"/>
<name>A0A147BRY0_IXORI</name>
<protein>
    <submittedName>
        <fullName evidence="1">Putative secreted protein</fullName>
    </submittedName>
</protein>
<dbReference type="EMBL" id="GEGO01002142">
    <property type="protein sequence ID" value="JAR93262.1"/>
    <property type="molecule type" value="Transcribed_RNA"/>
</dbReference>
<reference evidence="1" key="1">
    <citation type="journal article" date="2018" name="PLoS Negl. Trop. Dis.">
        <title>Sialome diversity of ticks revealed by RNAseq of single tick salivary glands.</title>
        <authorList>
            <person name="Perner J."/>
            <person name="Kropackova S."/>
            <person name="Kopacek P."/>
            <person name="Ribeiro J.M."/>
        </authorList>
    </citation>
    <scope>NUCLEOTIDE SEQUENCE</scope>
    <source>
        <strain evidence="1">Siblings of single egg batch collected in Ceske Budejovice</strain>
        <tissue evidence="1">Salivary glands</tissue>
    </source>
</reference>